<dbReference type="Gene3D" id="3.40.50.170">
    <property type="entry name" value="Formyl transferase, N-terminal domain"/>
    <property type="match status" value="1"/>
</dbReference>
<dbReference type="Pfam" id="PF02911">
    <property type="entry name" value="Formyl_trans_C"/>
    <property type="match status" value="1"/>
</dbReference>
<evidence type="ECO:0000313" key="11">
    <source>
        <dbReference type="EMBL" id="AXY78060.1"/>
    </source>
</evidence>
<evidence type="ECO:0000256" key="3">
    <source>
        <dbReference type="ARBA" id="ARBA00012261"/>
    </source>
</evidence>
<gene>
    <name evidence="8" type="primary">fmt</name>
    <name evidence="11" type="ORF">D3H65_30490</name>
</gene>
<dbReference type="AlphaFoldDB" id="A0A3B7MY85"/>
<dbReference type="InterPro" id="IPR002376">
    <property type="entry name" value="Formyl_transf_N"/>
</dbReference>
<evidence type="ECO:0000256" key="1">
    <source>
        <dbReference type="ARBA" id="ARBA00002606"/>
    </source>
</evidence>
<dbReference type="CDD" id="cd08704">
    <property type="entry name" value="Met_tRNA_FMT_C"/>
    <property type="match status" value="1"/>
</dbReference>
<dbReference type="CDD" id="cd08646">
    <property type="entry name" value="FMT_core_Met-tRNA-FMT_N"/>
    <property type="match status" value="1"/>
</dbReference>
<organism evidence="11 12">
    <name type="scientific">Paraflavitalea soli</name>
    <dbReference type="NCBI Taxonomy" id="2315862"/>
    <lineage>
        <taxon>Bacteria</taxon>
        <taxon>Pseudomonadati</taxon>
        <taxon>Bacteroidota</taxon>
        <taxon>Chitinophagia</taxon>
        <taxon>Chitinophagales</taxon>
        <taxon>Chitinophagaceae</taxon>
        <taxon>Paraflavitalea</taxon>
    </lineage>
</organism>
<dbReference type="EMBL" id="CP032157">
    <property type="protein sequence ID" value="AXY78060.1"/>
    <property type="molecule type" value="Genomic_DNA"/>
</dbReference>
<evidence type="ECO:0000313" key="12">
    <source>
        <dbReference type="Proteomes" id="UP000263900"/>
    </source>
</evidence>
<dbReference type="Gene3D" id="3.10.25.10">
    <property type="entry name" value="Formyl transferase, C-terminal domain"/>
    <property type="match status" value="1"/>
</dbReference>
<evidence type="ECO:0000256" key="5">
    <source>
        <dbReference type="ARBA" id="ARBA00022679"/>
    </source>
</evidence>
<dbReference type="SUPFAM" id="SSF53328">
    <property type="entry name" value="Formyltransferase"/>
    <property type="match status" value="1"/>
</dbReference>
<evidence type="ECO:0000256" key="8">
    <source>
        <dbReference type="HAMAP-Rule" id="MF_00182"/>
    </source>
</evidence>
<dbReference type="RefSeq" id="WP_119053933.1">
    <property type="nucleotide sequence ID" value="NZ_CP032157.1"/>
</dbReference>
<dbReference type="Proteomes" id="UP000263900">
    <property type="component" value="Chromosome"/>
</dbReference>
<keyword evidence="12" id="KW-1185">Reference proteome</keyword>
<dbReference type="InterPro" id="IPR005793">
    <property type="entry name" value="Formyl_trans_C"/>
</dbReference>
<evidence type="ECO:0000259" key="9">
    <source>
        <dbReference type="Pfam" id="PF00551"/>
    </source>
</evidence>
<protein>
    <recommendedName>
        <fullName evidence="4 8">Methionyl-tRNA formyltransferase</fullName>
        <ecNumber evidence="3 8">2.1.2.9</ecNumber>
    </recommendedName>
</protein>
<keyword evidence="6 8" id="KW-0648">Protein biosynthesis</keyword>
<feature type="domain" description="Formyl transferase C-terminal" evidence="10">
    <location>
        <begin position="244"/>
        <end position="342"/>
    </location>
</feature>
<dbReference type="PANTHER" id="PTHR11138">
    <property type="entry name" value="METHIONYL-TRNA FORMYLTRANSFERASE"/>
    <property type="match status" value="1"/>
</dbReference>
<dbReference type="InterPro" id="IPR044135">
    <property type="entry name" value="Met-tRNA-FMT_C"/>
</dbReference>
<comment type="similarity">
    <text evidence="2 8">Belongs to the Fmt family.</text>
</comment>
<dbReference type="InterPro" id="IPR005794">
    <property type="entry name" value="Fmt"/>
</dbReference>
<evidence type="ECO:0000256" key="7">
    <source>
        <dbReference type="ARBA" id="ARBA00048558"/>
    </source>
</evidence>
<dbReference type="HAMAP" id="MF_00182">
    <property type="entry name" value="Formyl_trans"/>
    <property type="match status" value="1"/>
</dbReference>
<accession>A0A3B7MY85</accession>
<evidence type="ECO:0000259" key="10">
    <source>
        <dbReference type="Pfam" id="PF02911"/>
    </source>
</evidence>
<dbReference type="InterPro" id="IPR011034">
    <property type="entry name" value="Formyl_transferase-like_C_sf"/>
</dbReference>
<dbReference type="Pfam" id="PF00551">
    <property type="entry name" value="Formyl_trans_N"/>
    <property type="match status" value="1"/>
</dbReference>
<dbReference type="EC" id="2.1.2.9" evidence="3 8"/>
<reference evidence="11 12" key="1">
    <citation type="submission" date="2018-09" db="EMBL/GenBank/DDBJ databases">
        <title>Genome sequencing of strain 6GH32-13.</title>
        <authorList>
            <person name="Weon H.-Y."/>
            <person name="Heo J."/>
            <person name="Kwon S.-W."/>
        </authorList>
    </citation>
    <scope>NUCLEOTIDE SEQUENCE [LARGE SCALE GENOMIC DNA]</scope>
    <source>
        <strain evidence="11 12">5GH32-13</strain>
    </source>
</reference>
<comment type="catalytic activity">
    <reaction evidence="7 8">
        <text>L-methionyl-tRNA(fMet) + (6R)-10-formyltetrahydrofolate = N-formyl-L-methionyl-tRNA(fMet) + (6S)-5,6,7,8-tetrahydrofolate + H(+)</text>
        <dbReference type="Rhea" id="RHEA:24380"/>
        <dbReference type="Rhea" id="RHEA-COMP:9952"/>
        <dbReference type="Rhea" id="RHEA-COMP:9953"/>
        <dbReference type="ChEBI" id="CHEBI:15378"/>
        <dbReference type="ChEBI" id="CHEBI:57453"/>
        <dbReference type="ChEBI" id="CHEBI:78530"/>
        <dbReference type="ChEBI" id="CHEBI:78844"/>
        <dbReference type="ChEBI" id="CHEBI:195366"/>
        <dbReference type="EC" id="2.1.2.9"/>
    </reaction>
</comment>
<evidence type="ECO:0000256" key="6">
    <source>
        <dbReference type="ARBA" id="ARBA00022917"/>
    </source>
</evidence>
<evidence type="ECO:0000256" key="2">
    <source>
        <dbReference type="ARBA" id="ARBA00010699"/>
    </source>
</evidence>
<dbReference type="KEGG" id="pseg:D3H65_30490"/>
<name>A0A3B7MY85_9BACT</name>
<dbReference type="InterPro" id="IPR037022">
    <property type="entry name" value="Formyl_trans_C_sf"/>
</dbReference>
<dbReference type="SUPFAM" id="SSF50486">
    <property type="entry name" value="FMT C-terminal domain-like"/>
    <property type="match status" value="1"/>
</dbReference>
<dbReference type="GO" id="GO:0005829">
    <property type="term" value="C:cytosol"/>
    <property type="evidence" value="ECO:0007669"/>
    <property type="project" value="TreeGrafter"/>
</dbReference>
<keyword evidence="5 8" id="KW-0808">Transferase</keyword>
<sequence length="343" mass="37536">MSDQLKDTRIVFMGTPEFAVASLDALVKAGARIVGVVTAPDKPAGRGMKMNESAVKKYAVEKGLHLLQPAKLKDPGFLEELRGLRADLQIVVAFRMLPEVVWNMPPLGTVNLHGSLLPQYRGAAPINWAVINGEKETGVTTFKLQQEIDTGHILLQESFPIGEDDSAGDVHDYMKEIGAKLLVKTVEGLVAGTIEERPQESAIGSRESAIGNRQSAVGNQQSAIGNRQSAVGNEDATLLKHAPKIFTETAKIDWQGTAFDIHNLIRGLSPFPGAFTYLQDKVLKIYRSKKEIAPPTIPPGSADTNGKTYLKFACTDGYIHVLDIQLEGKKRMTIEEFLRGYRF</sequence>
<dbReference type="InterPro" id="IPR036477">
    <property type="entry name" value="Formyl_transf_N_sf"/>
</dbReference>
<feature type="binding site" evidence="8">
    <location>
        <begin position="115"/>
        <end position="118"/>
    </location>
    <ligand>
        <name>(6S)-5,6,7,8-tetrahydrofolate</name>
        <dbReference type="ChEBI" id="CHEBI:57453"/>
    </ligand>
</feature>
<dbReference type="GO" id="GO:0004479">
    <property type="term" value="F:methionyl-tRNA formyltransferase activity"/>
    <property type="evidence" value="ECO:0007669"/>
    <property type="project" value="UniProtKB-UniRule"/>
</dbReference>
<comment type="function">
    <text evidence="1 8">Attaches a formyl group to the free amino group of methionyl-tRNA(fMet). The formyl group appears to play a dual role in the initiator identity of N-formylmethionyl-tRNA by promoting its recognition by IF2 and preventing the misappropriation of this tRNA by the elongation apparatus.</text>
</comment>
<dbReference type="InterPro" id="IPR041711">
    <property type="entry name" value="Met-tRNA-FMT_N"/>
</dbReference>
<dbReference type="PANTHER" id="PTHR11138:SF5">
    <property type="entry name" value="METHIONYL-TRNA FORMYLTRANSFERASE, MITOCHONDRIAL"/>
    <property type="match status" value="1"/>
</dbReference>
<dbReference type="OrthoDB" id="9802815at2"/>
<proteinExistence type="inferred from homology"/>
<evidence type="ECO:0000256" key="4">
    <source>
        <dbReference type="ARBA" id="ARBA00016014"/>
    </source>
</evidence>
<feature type="domain" description="Formyl transferase N-terminal" evidence="9">
    <location>
        <begin position="9"/>
        <end position="186"/>
    </location>
</feature>